<dbReference type="GeneTree" id="ENSGT01000000220530"/>
<keyword evidence="2" id="KW-1185">Reference proteome</keyword>
<reference evidence="1" key="3">
    <citation type="submission" date="2025-09" db="UniProtKB">
        <authorList>
            <consortium name="Ensembl"/>
        </authorList>
    </citation>
    <scope>IDENTIFICATION</scope>
</reference>
<evidence type="ECO:0000313" key="2">
    <source>
        <dbReference type="Proteomes" id="UP000001646"/>
    </source>
</evidence>
<sequence length="93" mass="11075">MLFFTCSSCWRRQLNGIVDPVKWRNTLVPNCIRSIYSETGKWEKKYGLETRKKVESWWHSRIKEQFQNIGKIDVRIIGNIHLPFFSLLAINCT</sequence>
<reference evidence="1" key="2">
    <citation type="submission" date="2025-08" db="UniProtKB">
        <authorList>
            <consortium name="Ensembl"/>
        </authorList>
    </citation>
    <scope>IDENTIFICATION</scope>
</reference>
<dbReference type="Ensembl" id="ENSACAT00000054648.1">
    <property type="protein sequence ID" value="ENSACAP00000034106.1"/>
    <property type="gene ID" value="ENSACAG00000034629.1"/>
</dbReference>
<protein>
    <submittedName>
        <fullName evidence="1">Uncharacterized protein</fullName>
    </submittedName>
</protein>
<dbReference type="InParanoid" id="A0A803TFW6"/>
<accession>A0A803TFW6</accession>
<proteinExistence type="predicted"/>
<dbReference type="Proteomes" id="UP000001646">
    <property type="component" value="Unplaced"/>
</dbReference>
<name>A0A803TFW6_ANOCA</name>
<reference evidence="1" key="1">
    <citation type="submission" date="2009-12" db="EMBL/GenBank/DDBJ databases">
        <title>The Genome Sequence of Anolis carolinensis (Green Anole Lizard).</title>
        <authorList>
            <consortium name="The Genome Sequencing Platform"/>
            <person name="Di Palma F."/>
            <person name="Alfoldi J."/>
            <person name="Heiman D."/>
            <person name="Young S."/>
            <person name="Grabherr M."/>
            <person name="Johnson J."/>
            <person name="Lander E.S."/>
            <person name="Lindblad-Toh K."/>
        </authorList>
    </citation>
    <scope>NUCLEOTIDE SEQUENCE [LARGE SCALE GENOMIC DNA]</scope>
    <source>
        <strain evidence="1">JBL SC #1</strain>
    </source>
</reference>
<organism evidence="1 2">
    <name type="scientific">Anolis carolinensis</name>
    <name type="common">Green anole</name>
    <name type="synonym">American chameleon</name>
    <dbReference type="NCBI Taxonomy" id="28377"/>
    <lineage>
        <taxon>Eukaryota</taxon>
        <taxon>Metazoa</taxon>
        <taxon>Chordata</taxon>
        <taxon>Craniata</taxon>
        <taxon>Vertebrata</taxon>
        <taxon>Euteleostomi</taxon>
        <taxon>Lepidosauria</taxon>
        <taxon>Squamata</taxon>
        <taxon>Bifurcata</taxon>
        <taxon>Unidentata</taxon>
        <taxon>Episquamata</taxon>
        <taxon>Toxicofera</taxon>
        <taxon>Iguania</taxon>
        <taxon>Dactyloidae</taxon>
        <taxon>Anolis</taxon>
    </lineage>
</organism>
<evidence type="ECO:0000313" key="1">
    <source>
        <dbReference type="Ensembl" id="ENSACAP00000034106.1"/>
    </source>
</evidence>
<dbReference type="AlphaFoldDB" id="A0A803TFW6"/>